<dbReference type="InterPro" id="IPR013783">
    <property type="entry name" value="Ig-like_fold"/>
</dbReference>
<name>A0A667XVQ4_9TELE</name>
<evidence type="ECO:0000259" key="2">
    <source>
        <dbReference type="PROSITE" id="PS50853"/>
    </source>
</evidence>
<dbReference type="SUPFAM" id="SSF48403">
    <property type="entry name" value="Ankyrin repeat"/>
    <property type="match status" value="1"/>
</dbReference>
<dbReference type="Gene3D" id="2.60.40.10">
    <property type="entry name" value="Immunoglobulins"/>
    <property type="match status" value="1"/>
</dbReference>
<dbReference type="InterPro" id="IPR002110">
    <property type="entry name" value="Ankyrin_rpt"/>
</dbReference>
<feature type="repeat" description="ANK" evidence="1">
    <location>
        <begin position="248"/>
        <end position="275"/>
    </location>
</feature>
<dbReference type="Ensembl" id="ENSMMDT00005019797.1">
    <property type="protein sequence ID" value="ENSMMDP00005019332.1"/>
    <property type="gene ID" value="ENSMMDG00005009593.1"/>
</dbReference>
<dbReference type="PROSITE" id="PS50853">
    <property type="entry name" value="FN3"/>
    <property type="match status" value="1"/>
</dbReference>
<feature type="repeat" description="ANK" evidence="1">
    <location>
        <begin position="142"/>
        <end position="174"/>
    </location>
</feature>
<reference evidence="3" key="3">
    <citation type="submission" date="2025-09" db="UniProtKB">
        <authorList>
            <consortium name="Ensembl"/>
        </authorList>
    </citation>
    <scope>IDENTIFICATION</scope>
</reference>
<dbReference type="AlphaFoldDB" id="A0A667XVQ4"/>
<protein>
    <submittedName>
        <fullName evidence="3">Fibronectin type III and ankyrin repeat domains 1</fullName>
    </submittedName>
</protein>
<dbReference type="GO" id="GO:0005634">
    <property type="term" value="C:nucleus"/>
    <property type="evidence" value="ECO:0007669"/>
    <property type="project" value="TreeGrafter"/>
</dbReference>
<feature type="domain" description="Fibronectin type-III" evidence="2">
    <location>
        <begin position="10"/>
        <end position="107"/>
    </location>
</feature>
<dbReference type="InParanoid" id="A0A667XVQ4"/>
<dbReference type="InterPro" id="IPR003961">
    <property type="entry name" value="FN3_dom"/>
</dbReference>
<feature type="repeat" description="ANK" evidence="1">
    <location>
        <begin position="208"/>
        <end position="240"/>
    </location>
</feature>
<dbReference type="InterPro" id="IPR036770">
    <property type="entry name" value="Ankyrin_rpt-contain_sf"/>
</dbReference>
<dbReference type="Proteomes" id="UP000472263">
    <property type="component" value="Chromosome 15"/>
</dbReference>
<reference evidence="3" key="2">
    <citation type="submission" date="2025-08" db="UniProtKB">
        <authorList>
            <consortium name="Ensembl"/>
        </authorList>
    </citation>
    <scope>IDENTIFICATION</scope>
</reference>
<evidence type="ECO:0000256" key="1">
    <source>
        <dbReference type="PROSITE-ProRule" id="PRU00023"/>
    </source>
</evidence>
<accession>A0A667XVQ4</accession>
<evidence type="ECO:0000313" key="3">
    <source>
        <dbReference type="Ensembl" id="ENSMMDP00005019332.1"/>
    </source>
</evidence>
<feature type="repeat" description="ANK" evidence="1">
    <location>
        <begin position="175"/>
        <end position="207"/>
    </location>
</feature>
<dbReference type="CDD" id="cd00063">
    <property type="entry name" value="FN3"/>
    <property type="match status" value="1"/>
</dbReference>
<evidence type="ECO:0000313" key="4">
    <source>
        <dbReference type="Proteomes" id="UP000472263"/>
    </source>
</evidence>
<dbReference type="PRINTS" id="PR01415">
    <property type="entry name" value="ANKYRIN"/>
</dbReference>
<dbReference type="GeneTree" id="ENSGT00940000160878"/>
<organism evidence="3 4">
    <name type="scientific">Myripristis murdjan</name>
    <name type="common">pinecone soldierfish</name>
    <dbReference type="NCBI Taxonomy" id="586833"/>
    <lineage>
        <taxon>Eukaryota</taxon>
        <taxon>Metazoa</taxon>
        <taxon>Chordata</taxon>
        <taxon>Craniata</taxon>
        <taxon>Vertebrata</taxon>
        <taxon>Euteleostomi</taxon>
        <taxon>Actinopterygii</taxon>
        <taxon>Neopterygii</taxon>
        <taxon>Teleostei</taxon>
        <taxon>Neoteleostei</taxon>
        <taxon>Acanthomorphata</taxon>
        <taxon>Holocentriformes</taxon>
        <taxon>Holocentridae</taxon>
        <taxon>Myripristis</taxon>
    </lineage>
</organism>
<dbReference type="PROSITE" id="PS50088">
    <property type="entry name" value="ANK_REPEAT"/>
    <property type="match status" value="5"/>
</dbReference>
<keyword evidence="4" id="KW-1185">Reference proteome</keyword>
<dbReference type="SMART" id="SM00248">
    <property type="entry name" value="ANK"/>
    <property type="match status" value="5"/>
</dbReference>
<dbReference type="Gene3D" id="1.25.40.20">
    <property type="entry name" value="Ankyrin repeat-containing domain"/>
    <property type="match status" value="2"/>
</dbReference>
<dbReference type="Pfam" id="PF12796">
    <property type="entry name" value="Ank_2"/>
    <property type="match status" value="2"/>
</dbReference>
<dbReference type="PROSITE" id="PS50297">
    <property type="entry name" value="ANK_REP_REGION"/>
    <property type="match status" value="4"/>
</dbReference>
<keyword evidence="1" id="KW-0040">ANK repeat</keyword>
<feature type="repeat" description="ANK" evidence="1">
    <location>
        <begin position="276"/>
        <end position="308"/>
    </location>
</feature>
<dbReference type="SMART" id="SM00060">
    <property type="entry name" value="FN3"/>
    <property type="match status" value="1"/>
</dbReference>
<dbReference type="PANTHER" id="PTHR24183">
    <property type="entry name" value="FIBRONECTIN TYPE 3 AND ANKYRIN REPEAT DOMAINS PROTEIN 1"/>
    <property type="match status" value="1"/>
</dbReference>
<gene>
    <name evidence="3" type="primary">FANK1</name>
</gene>
<dbReference type="InterPro" id="IPR036116">
    <property type="entry name" value="FN3_sf"/>
</dbReference>
<dbReference type="SUPFAM" id="SSF49265">
    <property type="entry name" value="Fibronectin type III"/>
    <property type="match status" value="1"/>
</dbReference>
<reference evidence="3" key="1">
    <citation type="submission" date="2019-06" db="EMBL/GenBank/DDBJ databases">
        <authorList>
            <consortium name="Wellcome Sanger Institute Data Sharing"/>
        </authorList>
    </citation>
    <scope>NUCLEOTIDE SEQUENCE [LARGE SCALE GENOMIC DNA]</scope>
</reference>
<dbReference type="GO" id="GO:0042981">
    <property type="term" value="P:regulation of apoptotic process"/>
    <property type="evidence" value="ECO:0007669"/>
    <property type="project" value="TreeGrafter"/>
</dbReference>
<proteinExistence type="predicted"/>
<sequence length="367" mass="40765">LVVQKLKPSSPQPPMIGEATHHSIELSWENEEYEARQGPPEGWTSFSIEKMDPKSRTYGTVYVGYSSCYTVKDLEPRTQYLFRLRINKPTGESLCSQPVSACTTREPLSGMHLHKAVNMNDEEQVNRVLESGTVCVNATDKLGLTALMLAAQKGYTRIVQTLVKHGADVNMKNSTGRDSLMLACFSGHLDIVKHLRQYGAKWQSRDMGGCSPLHWAADGGHLPVIAYMIQDGCELDVRDSVSHWTPLMRVSAVSGNAAVASLLIKAGADVNAKDKDGKTPLMVAVLNNYEKLVQLLLDSGADPHVKNEFGAGAAEMANAFGREVTLFPVTYHYFYVVAQAYYLQSSQRKKCRRHDYRHTVFTLYNGF</sequence>
<dbReference type="PANTHER" id="PTHR24183:SF1">
    <property type="entry name" value="FIBRONECTIN TYPE 3 AND ANKYRIN REPEAT DOMAINS PROTEIN 1"/>
    <property type="match status" value="1"/>
</dbReference>